<keyword evidence="8" id="KW-1185">Reference proteome</keyword>
<dbReference type="AlphaFoldDB" id="A0AAV4F3C1"/>
<dbReference type="GO" id="GO:0043065">
    <property type="term" value="P:positive regulation of apoptotic process"/>
    <property type="evidence" value="ECO:0007669"/>
    <property type="project" value="TreeGrafter"/>
</dbReference>
<dbReference type="GO" id="GO:0035556">
    <property type="term" value="P:intracellular signal transduction"/>
    <property type="evidence" value="ECO:0007669"/>
    <property type="project" value="TreeGrafter"/>
</dbReference>
<dbReference type="PROSITE" id="PS50011">
    <property type="entry name" value="PROTEIN_KINASE_DOM"/>
    <property type="match status" value="1"/>
</dbReference>
<dbReference type="PANTHER" id="PTHR24342:SF14">
    <property type="entry name" value="DEATH-ASSOCIATED PROTEIN KINASE DAPK-1"/>
    <property type="match status" value="1"/>
</dbReference>
<evidence type="ECO:0000256" key="1">
    <source>
        <dbReference type="ARBA" id="ARBA00022527"/>
    </source>
</evidence>
<dbReference type="GO" id="GO:0005634">
    <property type="term" value="C:nucleus"/>
    <property type="evidence" value="ECO:0007669"/>
    <property type="project" value="TreeGrafter"/>
</dbReference>
<organism evidence="7 8">
    <name type="scientific">Elysia marginata</name>
    <dbReference type="NCBI Taxonomy" id="1093978"/>
    <lineage>
        <taxon>Eukaryota</taxon>
        <taxon>Metazoa</taxon>
        <taxon>Spiralia</taxon>
        <taxon>Lophotrochozoa</taxon>
        <taxon>Mollusca</taxon>
        <taxon>Gastropoda</taxon>
        <taxon>Heterobranchia</taxon>
        <taxon>Euthyneura</taxon>
        <taxon>Panpulmonata</taxon>
        <taxon>Sacoglossa</taxon>
        <taxon>Placobranchoidea</taxon>
        <taxon>Plakobranchidae</taxon>
        <taxon>Elysia</taxon>
    </lineage>
</organism>
<keyword evidence="2" id="KW-0808">Transferase</keyword>
<name>A0AAV4F3C1_9GAST</name>
<evidence type="ECO:0000313" key="8">
    <source>
        <dbReference type="Proteomes" id="UP000762676"/>
    </source>
</evidence>
<dbReference type="EMBL" id="BMAT01007596">
    <property type="protein sequence ID" value="GFR67464.1"/>
    <property type="molecule type" value="Genomic_DNA"/>
</dbReference>
<gene>
    <name evidence="7" type="ORF">ElyMa_003708000</name>
</gene>
<dbReference type="InterPro" id="IPR000719">
    <property type="entry name" value="Prot_kinase_dom"/>
</dbReference>
<evidence type="ECO:0000256" key="3">
    <source>
        <dbReference type="ARBA" id="ARBA00022741"/>
    </source>
</evidence>
<dbReference type="GO" id="GO:0005524">
    <property type="term" value="F:ATP binding"/>
    <property type="evidence" value="ECO:0007669"/>
    <property type="project" value="UniProtKB-KW"/>
</dbReference>
<protein>
    <submittedName>
        <fullName evidence="7">Death-associated protein kinase 1</fullName>
    </submittedName>
</protein>
<evidence type="ECO:0000256" key="5">
    <source>
        <dbReference type="ARBA" id="ARBA00022840"/>
    </source>
</evidence>
<dbReference type="Gene3D" id="3.30.200.20">
    <property type="entry name" value="Phosphorylase Kinase, domain 1"/>
    <property type="match status" value="1"/>
</dbReference>
<keyword evidence="4 7" id="KW-0418">Kinase</keyword>
<accession>A0AAV4F3C1</accession>
<keyword evidence="5" id="KW-0067">ATP-binding</keyword>
<dbReference type="SUPFAM" id="SSF56112">
    <property type="entry name" value="Protein kinase-like (PK-like)"/>
    <property type="match status" value="1"/>
</dbReference>
<sequence length="103" mass="11780">MLTVTDFKRLSSDYNNTCQIYVSSRLQILSGHFAVVRRAVHKKSGEAFAAKFIRKRRGGGRKGAKAEDIQREVSILKQLDHENVIRLYDVYETGIEVILILEL</sequence>
<keyword evidence="1" id="KW-0723">Serine/threonine-protein kinase</keyword>
<dbReference type="GO" id="GO:0004674">
    <property type="term" value="F:protein serine/threonine kinase activity"/>
    <property type="evidence" value="ECO:0007669"/>
    <property type="project" value="UniProtKB-KW"/>
</dbReference>
<evidence type="ECO:0000256" key="4">
    <source>
        <dbReference type="ARBA" id="ARBA00022777"/>
    </source>
</evidence>
<dbReference type="PANTHER" id="PTHR24342">
    <property type="entry name" value="SERINE/THREONINE-PROTEIN KINASE 17"/>
    <property type="match status" value="1"/>
</dbReference>
<evidence type="ECO:0000313" key="7">
    <source>
        <dbReference type="EMBL" id="GFR67464.1"/>
    </source>
</evidence>
<evidence type="ECO:0000256" key="2">
    <source>
        <dbReference type="ARBA" id="ARBA00022679"/>
    </source>
</evidence>
<comment type="caution">
    <text evidence="7">The sequence shown here is derived from an EMBL/GenBank/DDBJ whole genome shotgun (WGS) entry which is preliminary data.</text>
</comment>
<evidence type="ECO:0000259" key="6">
    <source>
        <dbReference type="PROSITE" id="PS50011"/>
    </source>
</evidence>
<reference evidence="7 8" key="1">
    <citation type="journal article" date="2021" name="Elife">
        <title>Chloroplast acquisition without the gene transfer in kleptoplastic sea slugs, Plakobranchus ocellatus.</title>
        <authorList>
            <person name="Maeda T."/>
            <person name="Takahashi S."/>
            <person name="Yoshida T."/>
            <person name="Shimamura S."/>
            <person name="Takaki Y."/>
            <person name="Nagai Y."/>
            <person name="Toyoda A."/>
            <person name="Suzuki Y."/>
            <person name="Arimoto A."/>
            <person name="Ishii H."/>
            <person name="Satoh N."/>
            <person name="Nishiyama T."/>
            <person name="Hasebe M."/>
            <person name="Maruyama T."/>
            <person name="Minagawa J."/>
            <person name="Obokata J."/>
            <person name="Shigenobu S."/>
        </authorList>
    </citation>
    <scope>NUCLEOTIDE SEQUENCE [LARGE SCALE GENOMIC DNA]</scope>
</reference>
<proteinExistence type="predicted"/>
<feature type="domain" description="Protein kinase" evidence="6">
    <location>
        <begin position="22"/>
        <end position="103"/>
    </location>
</feature>
<dbReference type="InterPro" id="IPR011009">
    <property type="entry name" value="Kinase-like_dom_sf"/>
</dbReference>
<dbReference type="Pfam" id="PF00069">
    <property type="entry name" value="Pkinase"/>
    <property type="match status" value="1"/>
</dbReference>
<keyword evidence="3" id="KW-0547">Nucleotide-binding</keyword>
<dbReference type="Proteomes" id="UP000762676">
    <property type="component" value="Unassembled WGS sequence"/>
</dbReference>